<evidence type="ECO:0000256" key="4">
    <source>
        <dbReference type="ARBA" id="ARBA00022764"/>
    </source>
</evidence>
<keyword evidence="11" id="KW-1185">Reference proteome</keyword>
<reference evidence="10 11" key="1">
    <citation type="submission" date="2023-07" db="EMBL/GenBank/DDBJ databases">
        <title>Genomic Encyclopedia of Type Strains, Phase IV (KMG-IV): sequencing the most valuable type-strain genomes for metagenomic binning, comparative biology and taxonomic classification.</title>
        <authorList>
            <person name="Goeker M."/>
        </authorList>
    </citation>
    <scope>NUCLEOTIDE SEQUENCE [LARGE SCALE GENOMIC DNA]</scope>
    <source>
        <strain evidence="10 11">B1-1</strain>
    </source>
</reference>
<dbReference type="Pfam" id="PF03411">
    <property type="entry name" value="Peptidase_M74"/>
    <property type="match status" value="1"/>
</dbReference>
<dbReference type="EMBL" id="JAUSWJ010000001">
    <property type="protein sequence ID" value="MDQ0516696.1"/>
    <property type="molecule type" value="Genomic_DNA"/>
</dbReference>
<dbReference type="EC" id="3.4.24.-" evidence="10"/>
<feature type="region of interest" description="Disordered" evidence="8">
    <location>
        <begin position="311"/>
        <end position="358"/>
    </location>
</feature>
<feature type="chain" id="PRO_5045291044" evidence="9">
    <location>
        <begin position="42"/>
        <end position="358"/>
    </location>
</feature>
<evidence type="ECO:0000256" key="3">
    <source>
        <dbReference type="ARBA" id="ARBA00022729"/>
    </source>
</evidence>
<comment type="caution">
    <text evidence="10">The sequence shown here is derived from an EMBL/GenBank/DDBJ whole genome shotgun (WGS) entry which is preliminary data.</text>
</comment>
<keyword evidence="3 9" id="KW-0732">Signal</keyword>
<sequence length="358" mass="38049">MAAGSPASPRVAPTPADRFRRLAATLLAAALLPLPAGVARAADGLDTTPAKVLFSRMNTPLPMEARSIGSYAKGCLAGAVALPVNGPDWQAMRLSRNRNWGTPELVSFTERLASDSKRLDGWPGLLVGDMGQPRGGPALTGHASHQIGLDVDIWLTPMPKKTLSYDERETMVPKEMVNQKARVINAANWTSGQFKLIRRAALDPSVARIFVNAAIKKQLCVSAGADRGWLGKVRPWWGHTFHFHVRLDCPADMASCIPQKAPPPGDGCGPELDAWLQPPKPVKPSKPVKPAPPPKPIMLSDLPAACREVLLGAPPGERPDAVLAASRPASVPVPQAAVGGQADEIENPSDQMPTGLLQ</sequence>
<evidence type="ECO:0000256" key="8">
    <source>
        <dbReference type="SAM" id="MobiDB-lite"/>
    </source>
</evidence>
<feature type="signal peptide" evidence="9">
    <location>
        <begin position="1"/>
        <end position="41"/>
    </location>
</feature>
<evidence type="ECO:0000256" key="6">
    <source>
        <dbReference type="ARBA" id="ARBA00022833"/>
    </source>
</evidence>
<dbReference type="RefSeq" id="WP_266279272.1">
    <property type="nucleotide sequence ID" value="NZ_JAPKNF010000001.1"/>
</dbReference>
<organism evidence="10 11">
    <name type="scientific">Kaistia geumhonensis</name>
    <dbReference type="NCBI Taxonomy" id="410839"/>
    <lineage>
        <taxon>Bacteria</taxon>
        <taxon>Pseudomonadati</taxon>
        <taxon>Pseudomonadota</taxon>
        <taxon>Alphaproteobacteria</taxon>
        <taxon>Hyphomicrobiales</taxon>
        <taxon>Kaistiaceae</taxon>
        <taxon>Kaistia</taxon>
    </lineage>
</organism>
<keyword evidence="6" id="KW-0862">Zinc</keyword>
<evidence type="ECO:0000313" key="11">
    <source>
        <dbReference type="Proteomes" id="UP001223743"/>
    </source>
</evidence>
<evidence type="ECO:0000256" key="2">
    <source>
        <dbReference type="ARBA" id="ARBA00022723"/>
    </source>
</evidence>
<dbReference type="Proteomes" id="UP001223743">
    <property type="component" value="Unassembled WGS sequence"/>
</dbReference>
<evidence type="ECO:0000256" key="5">
    <source>
        <dbReference type="ARBA" id="ARBA00022801"/>
    </source>
</evidence>
<evidence type="ECO:0000256" key="7">
    <source>
        <dbReference type="ARBA" id="ARBA00023049"/>
    </source>
</evidence>
<evidence type="ECO:0000256" key="1">
    <source>
        <dbReference type="ARBA" id="ARBA00022670"/>
    </source>
</evidence>
<name>A0ABU0M6V8_9HYPH</name>
<dbReference type="GO" id="GO:0016787">
    <property type="term" value="F:hydrolase activity"/>
    <property type="evidence" value="ECO:0007669"/>
    <property type="project" value="UniProtKB-KW"/>
</dbReference>
<evidence type="ECO:0000313" key="10">
    <source>
        <dbReference type="EMBL" id="MDQ0516696.1"/>
    </source>
</evidence>
<dbReference type="InterPro" id="IPR009045">
    <property type="entry name" value="Zn_M74/Hedgehog-like"/>
</dbReference>
<dbReference type="Gene3D" id="3.30.1380.10">
    <property type="match status" value="1"/>
</dbReference>
<keyword evidence="5 10" id="KW-0378">Hydrolase</keyword>
<dbReference type="SUPFAM" id="SSF55166">
    <property type="entry name" value="Hedgehog/DD-peptidase"/>
    <property type="match status" value="1"/>
</dbReference>
<protein>
    <submittedName>
        <fullName evidence="10">Penicillin-insensitive murein endopeptidase</fullName>
        <ecNumber evidence="10">3.4.24.-</ecNumber>
    </submittedName>
</protein>
<keyword evidence="2" id="KW-0479">Metal-binding</keyword>
<feature type="compositionally biased region" description="Polar residues" evidence="8">
    <location>
        <begin position="348"/>
        <end position="358"/>
    </location>
</feature>
<keyword evidence="4" id="KW-0574">Periplasm</keyword>
<dbReference type="NCBIfam" id="NF006947">
    <property type="entry name" value="PRK09429.1"/>
    <property type="match status" value="1"/>
</dbReference>
<keyword evidence="1" id="KW-0645">Protease</keyword>
<accession>A0ABU0M6V8</accession>
<feature type="region of interest" description="Disordered" evidence="8">
    <location>
        <begin position="262"/>
        <end position="294"/>
    </location>
</feature>
<feature type="compositionally biased region" description="Pro residues" evidence="8">
    <location>
        <begin position="278"/>
        <end position="294"/>
    </location>
</feature>
<keyword evidence="7" id="KW-0482">Metalloprotease</keyword>
<evidence type="ECO:0000256" key="9">
    <source>
        <dbReference type="SAM" id="SignalP"/>
    </source>
</evidence>
<dbReference type="InterPro" id="IPR005073">
    <property type="entry name" value="Peptidase_M74"/>
</dbReference>
<gene>
    <name evidence="10" type="ORF">QO015_002309</name>
</gene>
<proteinExistence type="predicted"/>